<protein>
    <submittedName>
        <fullName evidence="1">Uncharacterized protein</fullName>
    </submittedName>
</protein>
<name>A0A1Z1WN52_9ACTN</name>
<dbReference type="Proteomes" id="UP000195880">
    <property type="component" value="Chromosome"/>
</dbReference>
<proteinExistence type="predicted"/>
<sequence length="58" mass="6355">MAKVEACDPCHANGAVAVGTDEIVFRGKRYVLCKPHGDGLEKEFEQVFTKPKNAYKSA</sequence>
<dbReference type="RefSeq" id="WP_159399652.1">
    <property type="nucleotide sequence ID" value="NZ_CP021748.1"/>
</dbReference>
<evidence type="ECO:0000313" key="2">
    <source>
        <dbReference type="Proteomes" id="UP000195880"/>
    </source>
</evidence>
<dbReference type="EMBL" id="CP021748">
    <property type="protein sequence ID" value="ARX87871.1"/>
    <property type="molecule type" value="Genomic_DNA"/>
</dbReference>
<keyword evidence="2" id="KW-1185">Reference proteome</keyword>
<dbReference type="OrthoDB" id="9931182at2"/>
<organism evidence="1 2">
    <name type="scientific">Streptomyces alboflavus</name>
    <dbReference type="NCBI Taxonomy" id="67267"/>
    <lineage>
        <taxon>Bacteria</taxon>
        <taxon>Bacillati</taxon>
        <taxon>Actinomycetota</taxon>
        <taxon>Actinomycetes</taxon>
        <taxon>Kitasatosporales</taxon>
        <taxon>Streptomycetaceae</taxon>
        <taxon>Streptomyces</taxon>
    </lineage>
</organism>
<accession>A0A1Z1WN52</accession>
<dbReference type="AlphaFoldDB" id="A0A1Z1WN52"/>
<reference evidence="1 2" key="1">
    <citation type="submission" date="2017-05" db="EMBL/GenBank/DDBJ databases">
        <title>Streptomyces alboflavus Genome sequencing and assembly.</title>
        <authorList>
            <person name="Wang Y."/>
            <person name="Du B."/>
            <person name="Ding Y."/>
            <person name="Liu H."/>
            <person name="Hou Q."/>
            <person name="Liu K."/>
            <person name="Wang C."/>
            <person name="Yao L."/>
        </authorList>
    </citation>
    <scope>NUCLEOTIDE SEQUENCE [LARGE SCALE GENOMIC DNA]</scope>
    <source>
        <strain evidence="1 2">MDJK44</strain>
    </source>
</reference>
<evidence type="ECO:0000313" key="1">
    <source>
        <dbReference type="EMBL" id="ARX87871.1"/>
    </source>
</evidence>
<dbReference type="KEGG" id="salf:SMD44_07353"/>
<gene>
    <name evidence="1" type="ORF">SMD44_07353</name>
</gene>